<dbReference type="Pfam" id="PF13193">
    <property type="entry name" value="AMP-binding_C"/>
    <property type="match status" value="1"/>
</dbReference>
<dbReference type="Pfam" id="PF00501">
    <property type="entry name" value="AMP-binding"/>
    <property type="match status" value="1"/>
</dbReference>
<dbReference type="InterPro" id="IPR042099">
    <property type="entry name" value="ANL_N_sf"/>
</dbReference>
<dbReference type="Gene3D" id="3.30.300.30">
    <property type="match status" value="1"/>
</dbReference>
<feature type="domain" description="AMP-dependent synthetase/ligase" evidence="1">
    <location>
        <begin position="199"/>
        <end position="570"/>
    </location>
</feature>
<evidence type="ECO:0000259" key="1">
    <source>
        <dbReference type="Pfam" id="PF00501"/>
    </source>
</evidence>
<accession>A0A975J2V6</accession>
<dbReference type="RefSeq" id="WP_211634384.1">
    <property type="nucleotide sequence ID" value="NZ_CP073100.1"/>
</dbReference>
<evidence type="ECO:0000313" key="3">
    <source>
        <dbReference type="EMBL" id="QUE53040.1"/>
    </source>
</evidence>
<dbReference type="AlphaFoldDB" id="A0A975J2V6"/>
<sequence length="716" mass="76640">MSAASIQILHKERLPSTGALYIPGRLDIHQLHGLEKLLAGRKITWLIEENAKLDPQIRTHLEKSGSGAMFAADDTALAEVGAQLKGALEGSGALVYVPGLTASRHSETCLVPAAHLKALCALGLPVVPIAVESPRETSLSVERKSSLPAGILTVGRPLAAGEATVAEYRQRLLEAAEVGFSSRAFLKGSLAIALLEGLKKHGSKHKIVDGSDDSTLEFSKVLPAALALSKVIAESTSQPRVGIVLPPGKGGLVANLAVLFANKVPVNLNFTAGTEAVKSAIRQAGLDRFITADPFVRKLSSFPWPPNRDLIFIERVLPTLKKQMIRWGVMAKILPSAVIATMLGLNKRSGDDEAVLLFTSGSSGEPKGVALSHRNVLANVCQFASRISLPPGASILGSLPLFHSFGSTVTLWFPCIEGLDLITYPNPIETKRLAELVSLHQASLLLSTPTFLRGYMKRIEPAQLQSLKLVVTGAEKLPQNLASAFEEKFGIRPQEGYGLTETSPATNVNLPDATPQGGEALIPSARPGSVGIPLPGIAVKLTDPATEKDVPLDKQGIIWFRGANIFPGYLNDPKKTAAVLQDGWFRTGDVGRMDDEGFLYIEGRISRFSKIAGEMVPHETVEAAINKVLHLDSEAERRIAVVGVPDEQKGEAIILLSTISGPALEQECIDLRYKLLDEGLPSLWTPKQIVPVQEIPVLASGKLDIKSCETLATSNR</sequence>
<dbReference type="InterPro" id="IPR045851">
    <property type="entry name" value="AMP-bd_C_sf"/>
</dbReference>
<protein>
    <submittedName>
        <fullName evidence="3">AMP-binding protein</fullName>
    </submittedName>
</protein>
<dbReference type="PROSITE" id="PS00455">
    <property type="entry name" value="AMP_BINDING"/>
    <property type="match status" value="1"/>
</dbReference>
<dbReference type="KEGG" id="lamb:KBB96_09130"/>
<feature type="domain" description="AMP-binding enzyme C-terminal" evidence="2">
    <location>
        <begin position="638"/>
        <end position="702"/>
    </location>
</feature>
<dbReference type="InterPro" id="IPR050237">
    <property type="entry name" value="ATP-dep_AMP-bd_enzyme"/>
</dbReference>
<dbReference type="PANTHER" id="PTHR43767:SF1">
    <property type="entry name" value="NONRIBOSOMAL PEPTIDE SYNTHASE PES1 (EUROFUNG)-RELATED"/>
    <property type="match status" value="1"/>
</dbReference>
<dbReference type="InterPro" id="IPR025110">
    <property type="entry name" value="AMP-bd_C"/>
</dbReference>
<dbReference type="InterPro" id="IPR020845">
    <property type="entry name" value="AMP-binding_CS"/>
</dbReference>
<reference evidence="3" key="1">
    <citation type="submission" date="2021-04" db="EMBL/GenBank/DDBJ databases">
        <title>Luteolibacter sp. 32A isolated from the skin of an Anderson's salamander (Ambystoma andersonii).</title>
        <authorList>
            <person name="Spergser J."/>
            <person name="Busse H.-J."/>
        </authorList>
    </citation>
    <scope>NUCLEOTIDE SEQUENCE</scope>
    <source>
        <strain evidence="3">32A</strain>
    </source>
</reference>
<keyword evidence="4" id="KW-1185">Reference proteome</keyword>
<proteinExistence type="predicted"/>
<dbReference type="Gene3D" id="3.40.50.12780">
    <property type="entry name" value="N-terminal domain of ligase-like"/>
    <property type="match status" value="1"/>
</dbReference>
<dbReference type="InterPro" id="IPR000873">
    <property type="entry name" value="AMP-dep_synth/lig_dom"/>
</dbReference>
<evidence type="ECO:0000259" key="2">
    <source>
        <dbReference type="Pfam" id="PF13193"/>
    </source>
</evidence>
<dbReference type="GO" id="GO:0016878">
    <property type="term" value="F:acid-thiol ligase activity"/>
    <property type="evidence" value="ECO:0007669"/>
    <property type="project" value="UniProtKB-ARBA"/>
</dbReference>
<evidence type="ECO:0000313" key="4">
    <source>
        <dbReference type="Proteomes" id="UP000676169"/>
    </source>
</evidence>
<dbReference type="SUPFAM" id="SSF56801">
    <property type="entry name" value="Acetyl-CoA synthetase-like"/>
    <property type="match status" value="1"/>
</dbReference>
<dbReference type="PANTHER" id="PTHR43767">
    <property type="entry name" value="LONG-CHAIN-FATTY-ACID--COA LIGASE"/>
    <property type="match status" value="1"/>
</dbReference>
<gene>
    <name evidence="3" type="ORF">KBB96_09130</name>
</gene>
<name>A0A975J2V6_9BACT</name>
<dbReference type="Proteomes" id="UP000676169">
    <property type="component" value="Chromosome"/>
</dbReference>
<dbReference type="EMBL" id="CP073100">
    <property type="protein sequence ID" value="QUE53040.1"/>
    <property type="molecule type" value="Genomic_DNA"/>
</dbReference>
<organism evidence="3 4">
    <name type="scientific">Luteolibacter ambystomatis</name>
    <dbReference type="NCBI Taxonomy" id="2824561"/>
    <lineage>
        <taxon>Bacteria</taxon>
        <taxon>Pseudomonadati</taxon>
        <taxon>Verrucomicrobiota</taxon>
        <taxon>Verrucomicrobiia</taxon>
        <taxon>Verrucomicrobiales</taxon>
        <taxon>Verrucomicrobiaceae</taxon>
        <taxon>Luteolibacter</taxon>
    </lineage>
</organism>